<proteinExistence type="predicted"/>
<dbReference type="RefSeq" id="WP_132875654.1">
    <property type="nucleotide sequence ID" value="NZ_SLXQ01000001.1"/>
</dbReference>
<dbReference type="AlphaFoldDB" id="A0A4V2SV45"/>
<organism evidence="1 2">
    <name type="scientific">Tamaricihabitans halophyticus</name>
    <dbReference type="NCBI Taxonomy" id="1262583"/>
    <lineage>
        <taxon>Bacteria</taxon>
        <taxon>Bacillati</taxon>
        <taxon>Actinomycetota</taxon>
        <taxon>Actinomycetes</taxon>
        <taxon>Pseudonocardiales</taxon>
        <taxon>Pseudonocardiaceae</taxon>
        <taxon>Tamaricihabitans</taxon>
    </lineage>
</organism>
<sequence>MDELTRDMLTQVTGIMLTELYTKSKDGLVKVFRAKRGEPSVDQEALAEQVRELAEQDPEWAAELGKVLAARSAISRHPRALPAPNPLRDRMAALAQTPDGDVTIISGRSGSGRGAFTRHYAEVHRERFHRAVLEINLDEHRIGGEEVNWPGVYREQLGELGIADTDIAEKSAELKLQFRKALLAGNVLIILRGARGMEEIVPFEPAHPANQLLVCTDQLTGELRLHYTCVVLAEMDAEGAWLLLADHCRDRAMLEREPAAVAQLLDLAGYLPEPIQYLGLELRLGTTGSEPVARLVNRLRERGLAHLDAVLGAAIDQSLEKIDPRLRQAITLLAGCCARGFDHQLAGIVLNQDEADTSRTLRQLRDLHLVNRTGATWFRVDEPVRGQLLATLDEPGQAQCTDAYRRVIGHLRDRAVTADVHGKPDRLRLYPERFQPVAESAVDSIRWVLLDAVHKAAELGMHLEVCQLGGALEISVLNDAQYGWYQALNEVVLESARQLLAGEPADQHRAMLARAYAMQARMFFLRAELASAKTNLELAWQEFGQLPEDNFRRLRASMHEFHGRYEEIRAKLDSPDSPDLREAVAQLNEAVRIDRADQDGAALVIHLRMLANILVEQRGSPMELLDEAQRLPQAAGRNLARIHMVRTKVHDANGQPDWGQYELNRARDILAREGNTQYEWEIAELSAGLASAAGQFTEARRIWGGLAEAAIRAGLPRLNRYLAELKALAEH</sequence>
<gene>
    <name evidence="1" type="ORF">EV191_1011088</name>
</gene>
<name>A0A4V2SV45_9PSEU</name>
<evidence type="ECO:0000313" key="1">
    <source>
        <dbReference type="EMBL" id="TCP57136.1"/>
    </source>
</evidence>
<comment type="caution">
    <text evidence="1">The sequence shown here is derived from an EMBL/GenBank/DDBJ whole genome shotgun (WGS) entry which is preliminary data.</text>
</comment>
<evidence type="ECO:0000313" key="2">
    <source>
        <dbReference type="Proteomes" id="UP000294911"/>
    </source>
</evidence>
<accession>A0A4V2SV45</accession>
<dbReference type="Proteomes" id="UP000294911">
    <property type="component" value="Unassembled WGS sequence"/>
</dbReference>
<evidence type="ECO:0008006" key="3">
    <source>
        <dbReference type="Google" id="ProtNLM"/>
    </source>
</evidence>
<dbReference type="OrthoDB" id="8550139at2"/>
<protein>
    <recommendedName>
        <fullName evidence="3">NB-ARC domain-containing protein</fullName>
    </recommendedName>
</protein>
<dbReference type="EMBL" id="SLXQ01000001">
    <property type="protein sequence ID" value="TCP57136.1"/>
    <property type="molecule type" value="Genomic_DNA"/>
</dbReference>
<keyword evidence="2" id="KW-1185">Reference proteome</keyword>
<reference evidence="1 2" key="1">
    <citation type="submission" date="2019-03" db="EMBL/GenBank/DDBJ databases">
        <title>Genomic Encyclopedia of Type Strains, Phase IV (KMG-IV): sequencing the most valuable type-strain genomes for metagenomic binning, comparative biology and taxonomic classification.</title>
        <authorList>
            <person name="Goeker M."/>
        </authorList>
    </citation>
    <scope>NUCLEOTIDE SEQUENCE [LARGE SCALE GENOMIC DNA]</scope>
    <source>
        <strain evidence="1 2">DSM 45765</strain>
    </source>
</reference>